<organism evidence="3 4">
    <name type="scientific">Blautia hominis</name>
    <dbReference type="NCBI Taxonomy" id="2025493"/>
    <lineage>
        <taxon>Bacteria</taxon>
        <taxon>Bacillati</taxon>
        <taxon>Bacillota</taxon>
        <taxon>Clostridia</taxon>
        <taxon>Lachnospirales</taxon>
        <taxon>Lachnospiraceae</taxon>
        <taxon>Blautia</taxon>
    </lineage>
</organism>
<accession>A0ABQ0B9N0</accession>
<evidence type="ECO:0000256" key="1">
    <source>
        <dbReference type="SAM" id="MobiDB-lite"/>
    </source>
</evidence>
<gene>
    <name evidence="3" type="ORF">K040078D81_22830</name>
</gene>
<reference evidence="3 4" key="1">
    <citation type="submission" date="2024-04" db="EMBL/GenBank/DDBJ databases">
        <title>Defined microbial consortia suppress multidrug-resistant proinflammatory Enterobacteriaceae via ecological control.</title>
        <authorList>
            <person name="Furuichi M."/>
            <person name="Kawaguchi T."/>
            <person name="Pust M."/>
            <person name="Yasuma K."/>
            <person name="Plichta D."/>
            <person name="Hasegawa N."/>
            <person name="Ohya T."/>
            <person name="Bhattarai S."/>
            <person name="Sasajima S."/>
            <person name="Aoto Y."/>
            <person name="Tuganbaev T."/>
            <person name="Yaginuma M."/>
            <person name="Ueda M."/>
            <person name="Okahashi N."/>
            <person name="Amafuji K."/>
            <person name="Kiridooshi Y."/>
            <person name="Sugita K."/>
            <person name="Strazar M."/>
            <person name="Skelly A."/>
            <person name="Suda W."/>
            <person name="Hattori M."/>
            <person name="Nakamoto N."/>
            <person name="Caballero S."/>
            <person name="Norman J."/>
            <person name="Olle B."/>
            <person name="Tanoue T."/>
            <person name="Arita M."/>
            <person name="Bucci V."/>
            <person name="Atarashi K."/>
            <person name="Xavier R."/>
            <person name="Honda K."/>
        </authorList>
    </citation>
    <scope>NUCLEOTIDE SEQUENCE [LARGE SCALE GENOMIC DNA]</scope>
    <source>
        <strain evidence="4">k04-0078-D8-1</strain>
    </source>
</reference>
<dbReference type="SUPFAM" id="SSF47413">
    <property type="entry name" value="lambda repressor-like DNA-binding domains"/>
    <property type="match status" value="1"/>
</dbReference>
<dbReference type="PROSITE" id="PS50943">
    <property type="entry name" value="HTH_CROC1"/>
    <property type="match status" value="1"/>
</dbReference>
<dbReference type="Pfam" id="PF13443">
    <property type="entry name" value="HTH_26"/>
    <property type="match status" value="1"/>
</dbReference>
<dbReference type="SMART" id="SM00530">
    <property type="entry name" value="HTH_XRE"/>
    <property type="match status" value="1"/>
</dbReference>
<dbReference type="Gene3D" id="1.10.260.40">
    <property type="entry name" value="lambda repressor-like DNA-binding domains"/>
    <property type="match status" value="1"/>
</dbReference>
<feature type="domain" description="HTH cro/C1-type" evidence="2">
    <location>
        <begin position="7"/>
        <end position="62"/>
    </location>
</feature>
<evidence type="ECO:0000313" key="4">
    <source>
        <dbReference type="Proteomes" id="UP001600943"/>
    </source>
</evidence>
<dbReference type="PANTHER" id="PTHR37301">
    <property type="entry name" value="DNA-BINDING PROTEIN-RELATED"/>
    <property type="match status" value="1"/>
</dbReference>
<dbReference type="EMBL" id="BAABYW010000001">
    <property type="protein sequence ID" value="GAA6408166.1"/>
    <property type="molecule type" value="Genomic_DNA"/>
</dbReference>
<evidence type="ECO:0000259" key="2">
    <source>
        <dbReference type="PROSITE" id="PS50943"/>
    </source>
</evidence>
<proteinExistence type="predicted"/>
<name>A0ABQ0B9N0_9FIRM</name>
<feature type="region of interest" description="Disordered" evidence="1">
    <location>
        <begin position="66"/>
        <end position="98"/>
    </location>
</feature>
<dbReference type="InterPro" id="IPR001387">
    <property type="entry name" value="Cro/C1-type_HTH"/>
</dbReference>
<evidence type="ECO:0000313" key="3">
    <source>
        <dbReference type="EMBL" id="GAA6408166.1"/>
    </source>
</evidence>
<dbReference type="InterPro" id="IPR010982">
    <property type="entry name" value="Lambda_DNA-bd_dom_sf"/>
</dbReference>
<sequence>MAIILRLDRVMADRKISLNELSEKVGISNVNLSNLKTGKVKAIRFSTLEAICDVLDCQPGDIMEYQRPPKTDSPADCATDNHADIPDIGHPGCSGSSE</sequence>
<protein>
    <recommendedName>
        <fullName evidence="2">HTH cro/C1-type domain-containing protein</fullName>
    </recommendedName>
</protein>
<dbReference type="PANTHER" id="PTHR37301:SF1">
    <property type="entry name" value="DNA-BINDING PROTEIN"/>
    <property type="match status" value="1"/>
</dbReference>
<comment type="caution">
    <text evidence="3">The sequence shown here is derived from an EMBL/GenBank/DDBJ whole genome shotgun (WGS) entry which is preliminary data.</text>
</comment>
<keyword evidence="4" id="KW-1185">Reference proteome</keyword>
<dbReference type="Proteomes" id="UP001600943">
    <property type="component" value="Unassembled WGS sequence"/>
</dbReference>